<evidence type="ECO:0000256" key="1">
    <source>
        <dbReference type="ARBA" id="ARBA00010716"/>
    </source>
</evidence>
<dbReference type="EMBL" id="CP118246">
    <property type="protein sequence ID" value="WDR02700.1"/>
    <property type="molecule type" value="Genomic_DNA"/>
</dbReference>
<gene>
    <name evidence="3" type="ORF">PSQ19_00175</name>
</gene>
<keyword evidence="4" id="KW-1185">Reference proteome</keyword>
<evidence type="ECO:0000313" key="3">
    <source>
        <dbReference type="EMBL" id="WDR02700.1"/>
    </source>
</evidence>
<dbReference type="Proteomes" id="UP001220530">
    <property type="component" value="Chromosome"/>
</dbReference>
<dbReference type="PANTHER" id="PTHR11113">
    <property type="entry name" value="N-ACETYLGLUCOSAMINE-6-PHOSPHATE DEACETYLASE"/>
    <property type="match status" value="1"/>
</dbReference>
<dbReference type="PANTHER" id="PTHR11113:SF14">
    <property type="entry name" value="N-ACETYLGLUCOSAMINE-6-PHOSPHATE DEACETYLASE"/>
    <property type="match status" value="1"/>
</dbReference>
<sequence>MRTSPGLFDLQVNGYAGVDFNDPDITPSRLDEALAAMRLSGVTQCLPTLITAEADALKERFRALDAAVAGSRLGAAMVPGYHLEGPFLNPEPGFAGCHPAQAMTDPSMVLLDELEGLVDRPILLVTLAPERAGAPAFIRALTARGKVAAVAHSAAGFADIAAGIEAGLTLSTHLGNGLPQQLPKLENPLLAQLGEPRLTACLIADGHHLSPGALGAMVRIKRPQNCILVTDAVLGAAASPGHYVFAGMAVERTEAGAMVQPGQPNLAGSALCLDQAVRNIVDWSIASAETAIAMAAQHPRMAMEKALVSHGLRLDAGIVHWDDQAHANHRRGLGQGDDPQARQDRWIIKTASGRAIGDQHIDVGYLRHHVRRAASEFFIVGHEDDLPRTGQDRAHQIDLHRVKFLHRALAVDSAGADDGDIELEPLAAVIGKGQDRGILVAHIAAVNIDSGVGLERAGMGHFKIRRGDENARMTGQHFVQGIKGCAQSDENGAAGCQKLFERRHQLALDPDLHGVALMMGMMGDAGRRKGAAKTLLQKTLGFQRAQITANGLVGDIEPLGQFGDRRCPMGPHRLKNGLSTLADPAIGRWCIHRNFCRLGAQLWGGHSTHLRRTPR</sequence>
<reference evidence="3 4" key="1">
    <citation type="submission" date="2023-02" db="EMBL/GenBank/DDBJ databases">
        <title>Devosia algicola sp. nov., isolated from the phycosphere of marine algae.</title>
        <authorList>
            <person name="Kim J.M."/>
            <person name="Lee J.K."/>
            <person name="Choi B.J."/>
            <person name="Bayburt H."/>
            <person name="Jeon C.O."/>
        </authorList>
    </citation>
    <scope>NUCLEOTIDE SEQUENCE [LARGE SCALE GENOMIC DNA]</scope>
    <source>
        <strain evidence="3 4">G20-9</strain>
    </source>
</reference>
<dbReference type="InterPro" id="IPR032466">
    <property type="entry name" value="Metal_Hydrolase"/>
</dbReference>
<evidence type="ECO:0008006" key="5">
    <source>
        <dbReference type="Google" id="ProtNLM"/>
    </source>
</evidence>
<name>A0ABY7YP81_9HYPH</name>
<organism evidence="3 4">
    <name type="scientific">Devosia algicola</name>
    <dbReference type="NCBI Taxonomy" id="3026418"/>
    <lineage>
        <taxon>Bacteria</taxon>
        <taxon>Pseudomonadati</taxon>
        <taxon>Pseudomonadota</taxon>
        <taxon>Alphaproteobacteria</taxon>
        <taxon>Hyphomicrobiales</taxon>
        <taxon>Devosiaceae</taxon>
        <taxon>Devosia</taxon>
    </lineage>
</organism>
<dbReference type="Gene3D" id="3.20.20.140">
    <property type="entry name" value="Metal-dependent hydrolases"/>
    <property type="match status" value="1"/>
</dbReference>
<dbReference type="SUPFAM" id="SSF51556">
    <property type="entry name" value="Metallo-dependent hydrolases"/>
    <property type="match status" value="1"/>
</dbReference>
<accession>A0ABY7YP81</accession>
<keyword evidence="2" id="KW-0378">Hydrolase</keyword>
<protein>
    <recommendedName>
        <fullName evidence="5">N-acetylglucosamine-6-phosphate deacetylase</fullName>
    </recommendedName>
</protein>
<proteinExistence type="inferred from homology"/>
<comment type="similarity">
    <text evidence="1">Belongs to the metallo-dependent hydrolases superfamily. NagA family.</text>
</comment>
<evidence type="ECO:0000313" key="4">
    <source>
        <dbReference type="Proteomes" id="UP001220530"/>
    </source>
</evidence>
<evidence type="ECO:0000256" key="2">
    <source>
        <dbReference type="ARBA" id="ARBA00022801"/>
    </source>
</evidence>